<evidence type="ECO:0000313" key="2">
    <source>
        <dbReference type="Proteomes" id="UP001177003"/>
    </source>
</evidence>
<accession>A0AA35URC8</accession>
<organism evidence="1 2">
    <name type="scientific">Lactuca saligna</name>
    <name type="common">Willowleaf lettuce</name>
    <dbReference type="NCBI Taxonomy" id="75948"/>
    <lineage>
        <taxon>Eukaryota</taxon>
        <taxon>Viridiplantae</taxon>
        <taxon>Streptophyta</taxon>
        <taxon>Embryophyta</taxon>
        <taxon>Tracheophyta</taxon>
        <taxon>Spermatophyta</taxon>
        <taxon>Magnoliopsida</taxon>
        <taxon>eudicotyledons</taxon>
        <taxon>Gunneridae</taxon>
        <taxon>Pentapetalae</taxon>
        <taxon>asterids</taxon>
        <taxon>campanulids</taxon>
        <taxon>Asterales</taxon>
        <taxon>Asteraceae</taxon>
        <taxon>Cichorioideae</taxon>
        <taxon>Cichorieae</taxon>
        <taxon>Lactucinae</taxon>
        <taxon>Lactuca</taxon>
    </lineage>
</organism>
<keyword evidence="2" id="KW-1185">Reference proteome</keyword>
<evidence type="ECO:0000313" key="1">
    <source>
        <dbReference type="EMBL" id="CAI9263591.1"/>
    </source>
</evidence>
<dbReference type="Proteomes" id="UP001177003">
    <property type="component" value="Chromosome 0"/>
</dbReference>
<gene>
    <name evidence="1" type="ORF">LSALG_LOCUS4273</name>
</gene>
<sequence>MGEDDSKKYEQDSPTFDNIIKHPFTSLLCSQSTDPPITTSPIQESIFIETENEFEGCGGTFENLVFDEDEDDFPDHMLMTMKQFKILNTKLKSIIQSQADLGGGNYVSSLKVDGLLKLIEGRTTSKVSCMLKDSKSRILEKVDLCDQNNELRVNSQKSTFEGDLKALKMATKERHVLFIQDVKKVHEDVNFKIQELRQNMDKEIACVRTKYASLIQKVEIICDVVTKFAKLYESLSPQVS</sequence>
<reference evidence="1" key="1">
    <citation type="submission" date="2023-04" db="EMBL/GenBank/DDBJ databases">
        <authorList>
            <person name="Vijverberg K."/>
            <person name="Xiong W."/>
            <person name="Schranz E."/>
        </authorList>
    </citation>
    <scope>NUCLEOTIDE SEQUENCE</scope>
</reference>
<protein>
    <submittedName>
        <fullName evidence="1">Uncharacterized protein</fullName>
    </submittedName>
</protein>
<dbReference type="AlphaFoldDB" id="A0AA35URC8"/>
<dbReference type="EMBL" id="OX465086">
    <property type="protein sequence ID" value="CAI9263591.1"/>
    <property type="molecule type" value="Genomic_DNA"/>
</dbReference>
<name>A0AA35URC8_LACSI</name>
<proteinExistence type="predicted"/>